<dbReference type="RefSeq" id="WP_127080002.1">
    <property type="nucleotide sequence ID" value="NZ_RSCL01000003.1"/>
</dbReference>
<dbReference type="SUPFAM" id="SSF52218">
    <property type="entry name" value="Flavoproteins"/>
    <property type="match status" value="1"/>
</dbReference>
<evidence type="ECO:0000313" key="9">
    <source>
        <dbReference type="Proteomes" id="UP000271624"/>
    </source>
</evidence>
<keyword evidence="3 6" id="KW-0560">Oxidoreductase</keyword>
<gene>
    <name evidence="8" type="primary">azoR1</name>
    <name evidence="6" type="synonym">azoR</name>
    <name evidence="8" type="ORF">DSM106972_013190</name>
</gene>
<dbReference type="HAMAP" id="MF_01216">
    <property type="entry name" value="Azoreductase_type1"/>
    <property type="match status" value="1"/>
</dbReference>
<comment type="catalytic activity">
    <reaction evidence="5">
        <text>N,N-dimethyl-1,4-phenylenediamine + anthranilate + 2 NAD(+) = 2-(4-dimethylaminophenyl)diazenylbenzoate + 2 NADH + 2 H(+)</text>
        <dbReference type="Rhea" id="RHEA:55872"/>
        <dbReference type="ChEBI" id="CHEBI:15378"/>
        <dbReference type="ChEBI" id="CHEBI:15783"/>
        <dbReference type="ChEBI" id="CHEBI:16567"/>
        <dbReference type="ChEBI" id="CHEBI:57540"/>
        <dbReference type="ChEBI" id="CHEBI:57945"/>
        <dbReference type="ChEBI" id="CHEBI:71579"/>
        <dbReference type="EC" id="1.7.1.17"/>
    </reaction>
    <physiologicalReaction direction="right-to-left" evidence="5">
        <dbReference type="Rhea" id="RHEA:55874"/>
    </physiologicalReaction>
</comment>
<evidence type="ECO:0000256" key="3">
    <source>
        <dbReference type="ARBA" id="ARBA00023002"/>
    </source>
</evidence>
<dbReference type="GO" id="GO:0009055">
    <property type="term" value="F:electron transfer activity"/>
    <property type="evidence" value="ECO:0007669"/>
    <property type="project" value="UniProtKB-UniRule"/>
</dbReference>
<keyword evidence="2 6" id="KW-0288">FMN</keyword>
<dbReference type="InterPro" id="IPR003680">
    <property type="entry name" value="Flavodoxin_fold"/>
</dbReference>
<feature type="binding site" evidence="6">
    <location>
        <position position="10"/>
    </location>
    <ligand>
        <name>FMN</name>
        <dbReference type="ChEBI" id="CHEBI:58210"/>
    </ligand>
</feature>
<evidence type="ECO:0000313" key="8">
    <source>
        <dbReference type="EMBL" id="RUT08151.1"/>
    </source>
</evidence>
<evidence type="ECO:0000256" key="4">
    <source>
        <dbReference type="ARBA" id="ARBA00023027"/>
    </source>
</evidence>
<keyword evidence="9" id="KW-1185">Reference proteome</keyword>
<comment type="function">
    <text evidence="6">Quinone reductase that provides resistance to thiol-specific stress caused by electrophilic quinones.</text>
</comment>
<keyword evidence="1 6" id="KW-0285">Flavoprotein</keyword>
<dbReference type="Proteomes" id="UP000271624">
    <property type="component" value="Unassembled WGS sequence"/>
</dbReference>
<comment type="catalytic activity">
    <reaction evidence="6">
        <text>2 a quinone + NADH + H(+) = 2 a 1,4-benzosemiquinone + NAD(+)</text>
        <dbReference type="Rhea" id="RHEA:65952"/>
        <dbReference type="ChEBI" id="CHEBI:15378"/>
        <dbReference type="ChEBI" id="CHEBI:57540"/>
        <dbReference type="ChEBI" id="CHEBI:57945"/>
        <dbReference type="ChEBI" id="CHEBI:132124"/>
        <dbReference type="ChEBI" id="CHEBI:134225"/>
    </reaction>
</comment>
<evidence type="ECO:0000256" key="5">
    <source>
        <dbReference type="ARBA" id="ARBA00048542"/>
    </source>
</evidence>
<comment type="similarity">
    <text evidence="6">Belongs to the azoreductase type 1 family.</text>
</comment>
<sequence>MTKILHVDTSPRGQRSHSRTLTNNFVADWKNSYLNSTIIYRDIGHQIVPPVSETWIAAAFSPPDTHTPELNTALQLSNELIDELIDCDRYIFSVPMYNFGIPANFKAYIGQVCRVGRTFAVNLQGGYEGLLVGKKMLVITARGGSFPVGTPAASFDFQEPYIRTIFGLMGVTDITFVHAENLAMKGDAREQSLQLVKTKLAALITEWS</sequence>
<dbReference type="PANTHER" id="PTHR43741:SF2">
    <property type="entry name" value="FMN-DEPENDENT NADH:QUINONE OXIDOREDUCTASE"/>
    <property type="match status" value="1"/>
</dbReference>
<accession>A0A433VQ22</accession>
<protein>
    <recommendedName>
        <fullName evidence="6">FMN dependent NADH:quinone oxidoreductase</fullName>
        <ecNumber evidence="6">1.6.5.-</ecNumber>
    </recommendedName>
    <alternativeName>
        <fullName evidence="6">Azo-dye reductase</fullName>
    </alternativeName>
    <alternativeName>
        <fullName evidence="6">FMN-dependent NADH-azo compound oxidoreductase</fullName>
    </alternativeName>
    <alternativeName>
        <fullName evidence="6">FMN-dependent NADH-azoreductase</fullName>
        <ecNumber evidence="6">1.7.1.17</ecNumber>
    </alternativeName>
</protein>
<evidence type="ECO:0000256" key="2">
    <source>
        <dbReference type="ARBA" id="ARBA00022643"/>
    </source>
</evidence>
<dbReference type="InterPro" id="IPR029039">
    <property type="entry name" value="Flavoprotein-like_sf"/>
</dbReference>
<dbReference type="EC" id="1.6.5.-" evidence="6"/>
<reference evidence="8" key="1">
    <citation type="submission" date="2018-12" db="EMBL/GenBank/DDBJ databases">
        <authorList>
            <person name="Will S."/>
            <person name="Neumann-Schaal M."/>
            <person name="Henke P."/>
        </authorList>
    </citation>
    <scope>NUCLEOTIDE SEQUENCE</scope>
    <source>
        <strain evidence="8">PCC 7102</strain>
    </source>
</reference>
<dbReference type="InterPro" id="IPR023048">
    <property type="entry name" value="NADH:quinone_OxRdtase_FMN_depd"/>
</dbReference>
<dbReference type="OrthoDB" id="9805013at2"/>
<dbReference type="GO" id="GO:0010181">
    <property type="term" value="F:FMN binding"/>
    <property type="evidence" value="ECO:0007669"/>
    <property type="project" value="UniProtKB-UniRule"/>
</dbReference>
<proteinExistence type="inferred from homology"/>
<dbReference type="AlphaFoldDB" id="A0A433VQ22"/>
<dbReference type="Pfam" id="PF02525">
    <property type="entry name" value="Flavodoxin_2"/>
    <property type="match status" value="1"/>
</dbReference>
<comment type="function">
    <text evidence="6">Also exhibits azoreductase activity. Catalyzes the reductive cleavage of the azo bond in aromatic azo compounds to the corresponding amines.</text>
</comment>
<comment type="caution">
    <text evidence="8">The sequence shown here is derived from an EMBL/GenBank/DDBJ whole genome shotgun (WGS) entry which is preliminary data.</text>
</comment>
<comment type="subunit">
    <text evidence="6">Homodimer.</text>
</comment>
<reference evidence="8" key="2">
    <citation type="journal article" date="2019" name="Genome Biol. Evol.">
        <title>Day and night: Metabolic profiles and evolutionary relationships of six axenic non-marine cyanobacteria.</title>
        <authorList>
            <person name="Will S.E."/>
            <person name="Henke P."/>
            <person name="Boedeker C."/>
            <person name="Huang S."/>
            <person name="Brinkmann H."/>
            <person name="Rohde M."/>
            <person name="Jarek M."/>
            <person name="Friedl T."/>
            <person name="Seufert S."/>
            <person name="Schumacher M."/>
            <person name="Overmann J."/>
            <person name="Neumann-Schaal M."/>
            <person name="Petersen J."/>
        </authorList>
    </citation>
    <scope>NUCLEOTIDE SEQUENCE [LARGE SCALE GENOMIC DNA]</scope>
    <source>
        <strain evidence="8">PCC 7102</strain>
    </source>
</reference>
<keyword evidence="4 6" id="KW-0520">NAD</keyword>
<dbReference type="PANTHER" id="PTHR43741">
    <property type="entry name" value="FMN-DEPENDENT NADH-AZOREDUCTASE 1"/>
    <property type="match status" value="1"/>
</dbReference>
<comment type="caution">
    <text evidence="6">Lacks conserved residue(s) required for the propagation of feature annotation.</text>
</comment>
<evidence type="ECO:0000256" key="1">
    <source>
        <dbReference type="ARBA" id="ARBA00022630"/>
    </source>
</evidence>
<name>A0A433VQ22_9CYAN</name>
<feature type="binding site" evidence="6">
    <location>
        <begin position="16"/>
        <end position="18"/>
    </location>
    <ligand>
        <name>FMN</name>
        <dbReference type="ChEBI" id="CHEBI:58210"/>
    </ligand>
</feature>
<evidence type="ECO:0000256" key="6">
    <source>
        <dbReference type="HAMAP-Rule" id="MF_01216"/>
    </source>
</evidence>
<dbReference type="InterPro" id="IPR050104">
    <property type="entry name" value="FMN-dep_NADH:Q_OxRdtase_AzoR1"/>
</dbReference>
<dbReference type="GO" id="GO:0016655">
    <property type="term" value="F:oxidoreductase activity, acting on NAD(P)H, quinone or similar compound as acceptor"/>
    <property type="evidence" value="ECO:0007669"/>
    <property type="project" value="InterPro"/>
</dbReference>
<evidence type="ECO:0000259" key="7">
    <source>
        <dbReference type="Pfam" id="PF02525"/>
    </source>
</evidence>
<dbReference type="EC" id="1.7.1.17" evidence="6"/>
<dbReference type="EMBL" id="RSCL01000003">
    <property type="protein sequence ID" value="RUT08151.1"/>
    <property type="molecule type" value="Genomic_DNA"/>
</dbReference>
<organism evidence="8 9">
    <name type="scientific">Dulcicalothrix desertica PCC 7102</name>
    <dbReference type="NCBI Taxonomy" id="232991"/>
    <lineage>
        <taxon>Bacteria</taxon>
        <taxon>Bacillati</taxon>
        <taxon>Cyanobacteriota</taxon>
        <taxon>Cyanophyceae</taxon>
        <taxon>Nostocales</taxon>
        <taxon>Calotrichaceae</taxon>
        <taxon>Dulcicalothrix</taxon>
    </lineage>
</organism>
<dbReference type="Gene3D" id="3.40.50.360">
    <property type="match status" value="1"/>
</dbReference>
<feature type="domain" description="Flavodoxin-like fold" evidence="7">
    <location>
        <begin position="2"/>
        <end position="201"/>
    </location>
</feature>
<comment type="cofactor">
    <cofactor evidence="6">
        <name>FMN</name>
        <dbReference type="ChEBI" id="CHEBI:58210"/>
    </cofactor>
    <text evidence="6">Binds 1 FMN per subunit.</text>
</comment>
<dbReference type="GO" id="GO:0016652">
    <property type="term" value="F:oxidoreductase activity, acting on NAD(P)H as acceptor"/>
    <property type="evidence" value="ECO:0007669"/>
    <property type="project" value="UniProtKB-UniRule"/>
</dbReference>
<feature type="binding site" evidence="6">
    <location>
        <begin position="96"/>
        <end position="99"/>
    </location>
    <ligand>
        <name>FMN</name>
        <dbReference type="ChEBI" id="CHEBI:58210"/>
    </ligand>
</feature>